<evidence type="ECO:0000259" key="1">
    <source>
        <dbReference type="Pfam" id="PF24764"/>
    </source>
</evidence>
<dbReference type="Pfam" id="PF24764">
    <property type="entry name" value="rva_4"/>
    <property type="match status" value="1"/>
</dbReference>
<dbReference type="AlphaFoldDB" id="A0A8H6IJH2"/>
<dbReference type="Proteomes" id="UP000521943">
    <property type="component" value="Unassembled WGS sequence"/>
</dbReference>
<dbReference type="OrthoDB" id="2686689at2759"/>
<comment type="caution">
    <text evidence="2">The sequence shown here is derived from an EMBL/GenBank/DDBJ whole genome shotgun (WGS) entry which is preliminary data.</text>
</comment>
<name>A0A8H6IJH2_9AGAR</name>
<keyword evidence="3" id="KW-1185">Reference proteome</keyword>
<proteinExistence type="predicted"/>
<accession>A0A8H6IJH2</accession>
<evidence type="ECO:0000313" key="3">
    <source>
        <dbReference type="Proteomes" id="UP000521943"/>
    </source>
</evidence>
<evidence type="ECO:0000313" key="2">
    <source>
        <dbReference type="EMBL" id="KAF6765342.1"/>
    </source>
</evidence>
<organism evidence="2 3">
    <name type="scientific">Ephemerocybe angulata</name>
    <dbReference type="NCBI Taxonomy" id="980116"/>
    <lineage>
        <taxon>Eukaryota</taxon>
        <taxon>Fungi</taxon>
        <taxon>Dikarya</taxon>
        <taxon>Basidiomycota</taxon>
        <taxon>Agaricomycotina</taxon>
        <taxon>Agaricomycetes</taxon>
        <taxon>Agaricomycetidae</taxon>
        <taxon>Agaricales</taxon>
        <taxon>Agaricineae</taxon>
        <taxon>Psathyrellaceae</taxon>
        <taxon>Ephemerocybe</taxon>
    </lineage>
</organism>
<reference evidence="2 3" key="1">
    <citation type="submission" date="2020-07" db="EMBL/GenBank/DDBJ databases">
        <title>Comparative genomics of pyrophilous fungi reveals a link between fire events and developmental genes.</title>
        <authorList>
            <consortium name="DOE Joint Genome Institute"/>
            <person name="Steindorff A.S."/>
            <person name="Carver A."/>
            <person name="Calhoun S."/>
            <person name="Stillman K."/>
            <person name="Liu H."/>
            <person name="Lipzen A."/>
            <person name="Pangilinan J."/>
            <person name="Labutti K."/>
            <person name="Bruns T.D."/>
            <person name="Grigoriev I.V."/>
        </authorList>
    </citation>
    <scope>NUCLEOTIDE SEQUENCE [LARGE SCALE GENOMIC DNA]</scope>
    <source>
        <strain evidence="2 3">CBS 144469</strain>
    </source>
</reference>
<feature type="domain" description="Integrase core" evidence="1">
    <location>
        <begin position="70"/>
        <end position="137"/>
    </location>
</feature>
<dbReference type="EMBL" id="JACGCI010000002">
    <property type="protein sequence ID" value="KAF6765342.1"/>
    <property type="molecule type" value="Genomic_DNA"/>
</dbReference>
<sequence length="247" mass="28168">MAPSGYLPALLDKVQKLIDSTRFFLSSVPNVDNDLGEGLARQLRSSRDLLTDLRDYTLLTKKELQEYVRRDSLEFFRQIFLTLEKEHLLNPDSRVHLVALYLVYQPRIQASLNETITSWNNHALRTERYKSPLAIYELSKETAINLGYWNSGGIGDDIREVDENYGVEGDEALPASEEAEPTAPRSDHFESLEEEIEAGIVITDDEFIAEAREALGDMDFAVDDGSWGMDTYCEVVIRLSMFYEAKE</sequence>
<dbReference type="InterPro" id="IPR058913">
    <property type="entry name" value="Integrase_dom_put"/>
</dbReference>
<gene>
    <name evidence="2" type="ORF">DFP72DRAFT_797978</name>
</gene>
<protein>
    <recommendedName>
        <fullName evidence="1">Integrase core domain-containing protein</fullName>
    </recommendedName>
</protein>